<proteinExistence type="predicted"/>
<evidence type="ECO:0000313" key="3">
    <source>
        <dbReference type="Proteomes" id="UP000807785"/>
    </source>
</evidence>
<keyword evidence="1" id="KW-0812">Transmembrane</keyword>
<dbReference type="EMBL" id="JADJEV010000005">
    <property type="protein sequence ID" value="MBK6975280.1"/>
    <property type="molecule type" value="Genomic_DNA"/>
</dbReference>
<organism evidence="2 3">
    <name type="scientific">Candidatus Methylophosphatis roskildensis</name>
    <dbReference type="NCBI Taxonomy" id="2899263"/>
    <lineage>
        <taxon>Bacteria</taxon>
        <taxon>Pseudomonadati</taxon>
        <taxon>Pseudomonadota</taxon>
        <taxon>Betaproteobacteria</taxon>
        <taxon>Nitrosomonadales</taxon>
        <taxon>Sterolibacteriaceae</taxon>
        <taxon>Candidatus Methylophosphatis</taxon>
    </lineage>
</organism>
<dbReference type="Proteomes" id="UP000807785">
    <property type="component" value="Unassembled WGS sequence"/>
</dbReference>
<gene>
    <name evidence="2" type="ORF">IPH26_20840</name>
</gene>
<name>A0A9D7HW74_9PROT</name>
<accession>A0A9D7HW74</accession>
<dbReference type="AlphaFoldDB" id="A0A9D7HW74"/>
<feature type="transmembrane region" description="Helical" evidence="1">
    <location>
        <begin position="52"/>
        <end position="71"/>
    </location>
</feature>
<keyword evidence="1" id="KW-0472">Membrane</keyword>
<evidence type="ECO:0000256" key="1">
    <source>
        <dbReference type="SAM" id="Phobius"/>
    </source>
</evidence>
<protein>
    <submittedName>
        <fullName evidence="2">Uncharacterized protein</fullName>
    </submittedName>
</protein>
<sequence length="76" mass="9067">MTLIAWIGWFAATSLFWKWILSWGGAEWFAGWKTFLIVDWFAAVWSAEQIKLYALLCWIANGIWFVIGLVYPEYRW</sequence>
<comment type="caution">
    <text evidence="2">The sequence shown here is derived from an EMBL/GenBank/DDBJ whole genome shotgun (WGS) entry which is preliminary data.</text>
</comment>
<evidence type="ECO:0000313" key="2">
    <source>
        <dbReference type="EMBL" id="MBK6975280.1"/>
    </source>
</evidence>
<keyword evidence="1" id="KW-1133">Transmembrane helix</keyword>
<reference evidence="2" key="1">
    <citation type="submission" date="2020-10" db="EMBL/GenBank/DDBJ databases">
        <title>Connecting structure to function with the recovery of over 1000 high-quality activated sludge metagenome-assembled genomes encoding full-length rRNA genes using long-read sequencing.</title>
        <authorList>
            <person name="Singleton C.M."/>
            <person name="Petriglieri F."/>
            <person name="Kristensen J.M."/>
            <person name="Kirkegaard R.H."/>
            <person name="Michaelsen T.Y."/>
            <person name="Andersen M.H."/>
            <person name="Karst S.M."/>
            <person name="Dueholm M.S."/>
            <person name="Nielsen P.H."/>
            <person name="Albertsen M."/>
        </authorList>
    </citation>
    <scope>NUCLEOTIDE SEQUENCE</scope>
    <source>
        <strain evidence="2">Bjer_18-Q3-R1-45_BAT3C.347</strain>
    </source>
</reference>